<organism evidence="3 4">
    <name type="scientific">Furculomyces boomerangus</name>
    <dbReference type="NCBI Taxonomy" id="61424"/>
    <lineage>
        <taxon>Eukaryota</taxon>
        <taxon>Fungi</taxon>
        <taxon>Fungi incertae sedis</taxon>
        <taxon>Zoopagomycota</taxon>
        <taxon>Kickxellomycotina</taxon>
        <taxon>Harpellomycetes</taxon>
        <taxon>Harpellales</taxon>
        <taxon>Harpellaceae</taxon>
        <taxon>Furculomyces</taxon>
    </lineage>
</organism>
<evidence type="ECO:0000259" key="2">
    <source>
        <dbReference type="PROSITE" id="PS50158"/>
    </source>
</evidence>
<sequence length="316" mass="35955">MAEESMKPILKAVLEKNPRDFIQEKEYALSFVTKTETMVAMFKSHSEEIAALSVKKFNNFSSRIVYVAPKDSRAPVDINSKTGKSYFKSNDFCFKCGNSGHSAKNCSGKVIGETVEDPTVFPNIDTKNQDKEEIKKLIEHTKKLTIKDSFFKQESSEILSVDSEATSCFVSEKFVKEVKLSTEETKQMSARVANGNEININKRAKFKITLDNNSLNLKAFVFPLENINVIFGFDFWKEYNVVPNYEKDEWSLEINNKKIVVKSANLEIIGRKALSKIIRRNNEKNLGIPKEIESIVSNFSEIFTNEKMSLPPEKAI</sequence>
<gene>
    <name evidence="3" type="ORF">BB559_005078</name>
</gene>
<protein>
    <recommendedName>
        <fullName evidence="2">CCHC-type domain-containing protein</fullName>
    </recommendedName>
</protein>
<evidence type="ECO:0000313" key="3">
    <source>
        <dbReference type="EMBL" id="PVU89504.1"/>
    </source>
</evidence>
<feature type="non-terminal residue" evidence="3">
    <location>
        <position position="316"/>
    </location>
</feature>
<keyword evidence="1" id="KW-0862">Zinc</keyword>
<evidence type="ECO:0000256" key="1">
    <source>
        <dbReference type="PROSITE-ProRule" id="PRU00047"/>
    </source>
</evidence>
<evidence type="ECO:0000313" key="4">
    <source>
        <dbReference type="Proteomes" id="UP000245699"/>
    </source>
</evidence>
<dbReference type="GO" id="GO:0008270">
    <property type="term" value="F:zinc ion binding"/>
    <property type="evidence" value="ECO:0007669"/>
    <property type="project" value="UniProtKB-KW"/>
</dbReference>
<dbReference type="InterPro" id="IPR001878">
    <property type="entry name" value="Znf_CCHC"/>
</dbReference>
<dbReference type="SUPFAM" id="SSF57756">
    <property type="entry name" value="Retrovirus zinc finger-like domains"/>
    <property type="match status" value="1"/>
</dbReference>
<dbReference type="STRING" id="61424.A0A2T9YB38"/>
<dbReference type="AlphaFoldDB" id="A0A2T9YB38"/>
<name>A0A2T9YB38_9FUNG</name>
<dbReference type="InterPro" id="IPR036875">
    <property type="entry name" value="Znf_CCHC_sf"/>
</dbReference>
<reference evidence="3 4" key="1">
    <citation type="journal article" date="2018" name="MBio">
        <title>Comparative Genomics Reveals the Core Gene Toolbox for the Fungus-Insect Symbiosis.</title>
        <authorList>
            <person name="Wang Y."/>
            <person name="Stata M."/>
            <person name="Wang W."/>
            <person name="Stajich J.E."/>
            <person name="White M.M."/>
            <person name="Moncalvo J.M."/>
        </authorList>
    </citation>
    <scope>NUCLEOTIDE SEQUENCE [LARGE SCALE GENOMIC DNA]</scope>
    <source>
        <strain evidence="3 4">AUS-77-4</strain>
    </source>
</reference>
<dbReference type="CDD" id="cd00303">
    <property type="entry name" value="retropepsin_like"/>
    <property type="match status" value="1"/>
</dbReference>
<dbReference type="GO" id="GO:0003676">
    <property type="term" value="F:nucleic acid binding"/>
    <property type="evidence" value="ECO:0007669"/>
    <property type="project" value="InterPro"/>
</dbReference>
<dbReference type="Pfam" id="PF00098">
    <property type="entry name" value="zf-CCHC"/>
    <property type="match status" value="1"/>
</dbReference>
<dbReference type="Proteomes" id="UP000245699">
    <property type="component" value="Unassembled WGS sequence"/>
</dbReference>
<keyword evidence="1" id="KW-0863">Zinc-finger</keyword>
<dbReference type="OrthoDB" id="3341596at2759"/>
<keyword evidence="1" id="KW-0479">Metal-binding</keyword>
<feature type="domain" description="CCHC-type" evidence="2">
    <location>
        <begin position="93"/>
        <end position="106"/>
    </location>
</feature>
<dbReference type="InterPro" id="IPR021109">
    <property type="entry name" value="Peptidase_aspartic_dom_sf"/>
</dbReference>
<dbReference type="Gene3D" id="2.40.70.10">
    <property type="entry name" value="Acid Proteases"/>
    <property type="match status" value="1"/>
</dbReference>
<proteinExistence type="predicted"/>
<dbReference type="PROSITE" id="PS50158">
    <property type="entry name" value="ZF_CCHC"/>
    <property type="match status" value="1"/>
</dbReference>
<dbReference type="Pfam" id="PF08284">
    <property type="entry name" value="RVP_2"/>
    <property type="match status" value="1"/>
</dbReference>
<keyword evidence="4" id="KW-1185">Reference proteome</keyword>
<comment type="caution">
    <text evidence="3">The sequence shown here is derived from an EMBL/GenBank/DDBJ whole genome shotgun (WGS) entry which is preliminary data.</text>
</comment>
<dbReference type="EMBL" id="MBFT01000537">
    <property type="protein sequence ID" value="PVU89504.1"/>
    <property type="molecule type" value="Genomic_DNA"/>
</dbReference>
<accession>A0A2T9YB38</accession>